<name>A0AAD7NW66_9AGAR</name>
<sequence>MPAARTSKRGKKAAPKKKVEEEEVDEQEQEQEAVVEPEAQPETANTTAPPAPIPEPADDPMNGTSESTPAPDAESSTPAPPTLTMEERKAKMNALRQKRAASSKANRASLIEESAKAQTNARDVARLEKQRKLAEVLRAKADLGEEEVERAKNWEWTVEENEEWERKKRRKERRADFEFHDDAHAARRRYKKDLDQIKPDLAAYNRQKELAMGLAPGTLTAFNPNASSSQMIPTAAEQRIAAENLYRDANTLIYGDNKPSEDAIDKMVGKINRDIDKKGKFSRKRPNEEEGDITYINEHNRVFNKKIARYYDKYTAEIRASFERGTAL</sequence>
<feature type="compositionally biased region" description="Basic residues" evidence="10">
    <location>
        <begin position="1"/>
        <end position="16"/>
    </location>
</feature>
<comment type="similarity">
    <text evidence="3 9">Belongs to the SYF2 family.</text>
</comment>
<keyword evidence="8 9" id="KW-0539">Nucleus</keyword>
<dbReference type="GO" id="GO:0000974">
    <property type="term" value="C:Prp19 complex"/>
    <property type="evidence" value="ECO:0007669"/>
    <property type="project" value="TreeGrafter"/>
</dbReference>
<comment type="subcellular location">
    <subcellularLocation>
        <location evidence="2 9">Nucleus</location>
    </subcellularLocation>
</comment>
<accession>A0AAD7NW66</accession>
<feature type="compositionally biased region" description="Acidic residues" evidence="10">
    <location>
        <begin position="21"/>
        <end position="35"/>
    </location>
</feature>
<dbReference type="GO" id="GO:0071013">
    <property type="term" value="C:catalytic step 2 spliceosome"/>
    <property type="evidence" value="ECO:0007669"/>
    <property type="project" value="TreeGrafter"/>
</dbReference>
<feature type="region of interest" description="Disordered" evidence="10">
    <location>
        <begin position="1"/>
        <end position="123"/>
    </location>
</feature>
<comment type="function">
    <text evidence="1 9">Involved in pre-mRNA splicing.</text>
</comment>
<protein>
    <recommendedName>
        <fullName evidence="4 9">Pre-mRNA-splicing factor SYF2</fullName>
    </recommendedName>
</protein>
<comment type="caution">
    <text evidence="11">The sequence shown here is derived from an EMBL/GenBank/DDBJ whole genome shotgun (WGS) entry which is preliminary data.</text>
</comment>
<organism evidence="11 12">
    <name type="scientific">Mycena metata</name>
    <dbReference type="NCBI Taxonomy" id="1033252"/>
    <lineage>
        <taxon>Eukaryota</taxon>
        <taxon>Fungi</taxon>
        <taxon>Dikarya</taxon>
        <taxon>Basidiomycota</taxon>
        <taxon>Agaricomycotina</taxon>
        <taxon>Agaricomycetes</taxon>
        <taxon>Agaricomycetidae</taxon>
        <taxon>Agaricales</taxon>
        <taxon>Marasmiineae</taxon>
        <taxon>Mycenaceae</taxon>
        <taxon>Mycena</taxon>
    </lineage>
</organism>
<keyword evidence="5 9" id="KW-0507">mRNA processing</keyword>
<evidence type="ECO:0000313" key="12">
    <source>
        <dbReference type="Proteomes" id="UP001215598"/>
    </source>
</evidence>
<dbReference type="GO" id="GO:0071014">
    <property type="term" value="C:post-mRNA release spliceosomal complex"/>
    <property type="evidence" value="ECO:0007669"/>
    <property type="project" value="TreeGrafter"/>
</dbReference>
<keyword evidence="6 9" id="KW-0747">Spliceosome</keyword>
<dbReference type="Proteomes" id="UP001215598">
    <property type="component" value="Unassembled WGS sequence"/>
</dbReference>
<evidence type="ECO:0000256" key="5">
    <source>
        <dbReference type="ARBA" id="ARBA00022664"/>
    </source>
</evidence>
<feature type="compositionally biased region" description="Low complexity" evidence="10">
    <location>
        <begin position="36"/>
        <end position="48"/>
    </location>
</feature>
<evidence type="ECO:0000256" key="4">
    <source>
        <dbReference type="ARBA" id="ARBA00014745"/>
    </source>
</evidence>
<reference evidence="11" key="1">
    <citation type="submission" date="2023-03" db="EMBL/GenBank/DDBJ databases">
        <title>Massive genome expansion in bonnet fungi (Mycena s.s.) driven by repeated elements and novel gene families across ecological guilds.</title>
        <authorList>
            <consortium name="Lawrence Berkeley National Laboratory"/>
            <person name="Harder C.B."/>
            <person name="Miyauchi S."/>
            <person name="Viragh M."/>
            <person name="Kuo A."/>
            <person name="Thoen E."/>
            <person name="Andreopoulos B."/>
            <person name="Lu D."/>
            <person name="Skrede I."/>
            <person name="Drula E."/>
            <person name="Henrissat B."/>
            <person name="Morin E."/>
            <person name="Kohler A."/>
            <person name="Barry K."/>
            <person name="LaButti K."/>
            <person name="Morin E."/>
            <person name="Salamov A."/>
            <person name="Lipzen A."/>
            <person name="Mereny Z."/>
            <person name="Hegedus B."/>
            <person name="Baldrian P."/>
            <person name="Stursova M."/>
            <person name="Weitz H."/>
            <person name="Taylor A."/>
            <person name="Grigoriev I.V."/>
            <person name="Nagy L.G."/>
            <person name="Martin F."/>
            <person name="Kauserud H."/>
        </authorList>
    </citation>
    <scope>NUCLEOTIDE SEQUENCE</scope>
    <source>
        <strain evidence="11">CBHHK182m</strain>
    </source>
</reference>
<evidence type="ECO:0000256" key="3">
    <source>
        <dbReference type="ARBA" id="ARBA00010028"/>
    </source>
</evidence>
<comment type="subunit">
    <text evidence="9">May be part of a spliceosome complex.</text>
</comment>
<proteinExistence type="inferred from homology"/>
<evidence type="ECO:0000313" key="11">
    <source>
        <dbReference type="EMBL" id="KAJ7777416.1"/>
    </source>
</evidence>
<dbReference type="EMBL" id="JARKIB010000008">
    <property type="protein sequence ID" value="KAJ7777416.1"/>
    <property type="molecule type" value="Genomic_DNA"/>
</dbReference>
<dbReference type="PANTHER" id="PTHR13264">
    <property type="entry name" value="GCIP-INTERACTING PROTEIN P29"/>
    <property type="match status" value="1"/>
</dbReference>
<gene>
    <name evidence="11" type="ORF">B0H16DRAFT_1505408</name>
</gene>
<keyword evidence="7 9" id="KW-0508">mRNA splicing</keyword>
<dbReference type="InterPro" id="IPR013260">
    <property type="entry name" value="mRNA_splic_SYF2"/>
</dbReference>
<dbReference type="Pfam" id="PF08231">
    <property type="entry name" value="SYF2"/>
    <property type="match status" value="1"/>
</dbReference>
<evidence type="ECO:0000256" key="6">
    <source>
        <dbReference type="ARBA" id="ARBA00022728"/>
    </source>
</evidence>
<keyword evidence="12" id="KW-1185">Reference proteome</keyword>
<evidence type="ECO:0000256" key="7">
    <source>
        <dbReference type="ARBA" id="ARBA00023187"/>
    </source>
</evidence>
<evidence type="ECO:0000256" key="1">
    <source>
        <dbReference type="ARBA" id="ARBA00003777"/>
    </source>
</evidence>
<evidence type="ECO:0000256" key="9">
    <source>
        <dbReference type="RuleBase" id="RU367148"/>
    </source>
</evidence>
<dbReference type="AlphaFoldDB" id="A0AAD7NW66"/>
<evidence type="ECO:0000256" key="2">
    <source>
        <dbReference type="ARBA" id="ARBA00004123"/>
    </source>
</evidence>
<evidence type="ECO:0000256" key="10">
    <source>
        <dbReference type="SAM" id="MobiDB-lite"/>
    </source>
</evidence>
<dbReference type="PANTHER" id="PTHR13264:SF5">
    <property type="entry name" value="PRE-MRNA-SPLICING FACTOR SYF2"/>
    <property type="match status" value="1"/>
</dbReference>
<evidence type="ECO:0000256" key="8">
    <source>
        <dbReference type="ARBA" id="ARBA00023242"/>
    </source>
</evidence>
<dbReference type="GO" id="GO:0000398">
    <property type="term" value="P:mRNA splicing, via spliceosome"/>
    <property type="evidence" value="ECO:0007669"/>
    <property type="project" value="UniProtKB-UniRule"/>
</dbReference>